<evidence type="ECO:0000256" key="6">
    <source>
        <dbReference type="SAM" id="MobiDB-lite"/>
    </source>
</evidence>
<feature type="chain" id="PRO_5047119090" evidence="7">
    <location>
        <begin position="23"/>
        <end position="567"/>
    </location>
</feature>
<keyword evidence="9" id="KW-1185">Reference proteome</keyword>
<feature type="compositionally biased region" description="Acidic residues" evidence="6">
    <location>
        <begin position="220"/>
        <end position="236"/>
    </location>
</feature>
<dbReference type="Proteomes" id="UP000829291">
    <property type="component" value="Chromosome 2"/>
</dbReference>
<feature type="compositionally biased region" description="Low complexity" evidence="6">
    <location>
        <begin position="477"/>
        <end position="489"/>
    </location>
</feature>
<name>A0A6J0BV43_NEOLC</name>
<feature type="region of interest" description="Disordered" evidence="6">
    <location>
        <begin position="204"/>
        <end position="260"/>
    </location>
</feature>
<keyword evidence="5" id="KW-0325">Glycoprotein</keyword>
<evidence type="ECO:0000256" key="5">
    <source>
        <dbReference type="ARBA" id="ARBA00023180"/>
    </source>
</evidence>
<accession>A0A6J0BV43</accession>
<keyword evidence="1" id="KW-0147">Chitin-binding</keyword>
<evidence type="ECO:0000313" key="10">
    <source>
        <dbReference type="RefSeq" id="XP_015518234.2"/>
    </source>
</evidence>
<dbReference type="KEGG" id="nlo:107223120"/>
<dbReference type="InterPro" id="IPR036508">
    <property type="entry name" value="Chitin-bd_dom_sf"/>
</dbReference>
<feature type="domain" description="Chitin-binding type-2" evidence="8">
    <location>
        <begin position="144"/>
        <end position="203"/>
    </location>
</feature>
<dbReference type="PANTHER" id="PTHR23301:SF0">
    <property type="entry name" value="CHITIN-BINDING TYPE-2 DOMAIN-CONTAINING PROTEIN-RELATED"/>
    <property type="match status" value="1"/>
</dbReference>
<dbReference type="Gene3D" id="2.170.140.10">
    <property type="entry name" value="Chitin binding domain"/>
    <property type="match status" value="5"/>
</dbReference>
<evidence type="ECO:0000256" key="3">
    <source>
        <dbReference type="ARBA" id="ARBA00022737"/>
    </source>
</evidence>
<proteinExistence type="predicted"/>
<feature type="compositionally biased region" description="Low complexity" evidence="6">
    <location>
        <begin position="117"/>
        <end position="126"/>
    </location>
</feature>
<keyword evidence="2 7" id="KW-0732">Signal</keyword>
<keyword evidence="4" id="KW-1015">Disulfide bond</keyword>
<feature type="domain" description="Chitin-binding type-2" evidence="8">
    <location>
        <begin position="392"/>
        <end position="451"/>
    </location>
</feature>
<dbReference type="InterPro" id="IPR051940">
    <property type="entry name" value="Chitin_bind-dev_reg"/>
</dbReference>
<gene>
    <name evidence="10" type="primary">LOC107223120</name>
</gene>
<organism evidence="10">
    <name type="scientific">Neodiprion lecontei</name>
    <name type="common">Redheaded pine sawfly</name>
    <dbReference type="NCBI Taxonomy" id="441921"/>
    <lineage>
        <taxon>Eukaryota</taxon>
        <taxon>Metazoa</taxon>
        <taxon>Ecdysozoa</taxon>
        <taxon>Arthropoda</taxon>
        <taxon>Hexapoda</taxon>
        <taxon>Insecta</taxon>
        <taxon>Pterygota</taxon>
        <taxon>Neoptera</taxon>
        <taxon>Endopterygota</taxon>
        <taxon>Hymenoptera</taxon>
        <taxon>Tenthredinoidea</taxon>
        <taxon>Diprionidae</taxon>
        <taxon>Diprioninae</taxon>
        <taxon>Neodiprion</taxon>
    </lineage>
</organism>
<dbReference type="InterPro" id="IPR002557">
    <property type="entry name" value="Chitin-bd_dom"/>
</dbReference>
<evidence type="ECO:0000256" key="2">
    <source>
        <dbReference type="ARBA" id="ARBA00022729"/>
    </source>
</evidence>
<dbReference type="SUPFAM" id="SSF57625">
    <property type="entry name" value="Invertebrate chitin-binding proteins"/>
    <property type="match status" value="5"/>
</dbReference>
<evidence type="ECO:0000256" key="1">
    <source>
        <dbReference type="ARBA" id="ARBA00022669"/>
    </source>
</evidence>
<evidence type="ECO:0000256" key="7">
    <source>
        <dbReference type="SAM" id="SignalP"/>
    </source>
</evidence>
<evidence type="ECO:0000313" key="9">
    <source>
        <dbReference type="Proteomes" id="UP000829291"/>
    </source>
</evidence>
<protein>
    <submittedName>
        <fullName evidence="10">Chondroitin proteoglycan-2</fullName>
    </submittedName>
</protein>
<evidence type="ECO:0000259" key="8">
    <source>
        <dbReference type="PROSITE" id="PS50940"/>
    </source>
</evidence>
<dbReference type="PANTHER" id="PTHR23301">
    <property type="entry name" value="CHITIN BINDING PERITROPHIN-A"/>
    <property type="match status" value="1"/>
</dbReference>
<dbReference type="GO" id="GO:0005576">
    <property type="term" value="C:extracellular region"/>
    <property type="evidence" value="ECO:0007669"/>
    <property type="project" value="InterPro"/>
</dbReference>
<dbReference type="GeneID" id="107223120"/>
<dbReference type="RefSeq" id="XP_015518234.2">
    <property type="nucleotide sequence ID" value="XM_015662748.2"/>
</dbReference>
<feature type="compositionally biased region" description="Acidic residues" evidence="6">
    <location>
        <begin position="341"/>
        <end position="362"/>
    </location>
</feature>
<feature type="compositionally biased region" description="Acidic residues" evidence="6">
    <location>
        <begin position="465"/>
        <end position="476"/>
    </location>
</feature>
<dbReference type="PROSITE" id="PS50940">
    <property type="entry name" value="CHIT_BIND_II"/>
    <property type="match status" value="5"/>
</dbReference>
<feature type="domain" description="Chitin-binding type-2" evidence="8">
    <location>
        <begin position="496"/>
        <end position="555"/>
    </location>
</feature>
<feature type="domain" description="Chitin-binding type-2" evidence="8">
    <location>
        <begin position="29"/>
        <end position="95"/>
    </location>
</feature>
<feature type="region of interest" description="Disordered" evidence="6">
    <location>
        <begin position="326"/>
        <end position="385"/>
    </location>
</feature>
<feature type="domain" description="Chitin-binding type-2" evidence="8">
    <location>
        <begin position="266"/>
        <end position="325"/>
    </location>
</feature>
<feature type="compositionally biased region" description="Acidic residues" evidence="6">
    <location>
        <begin position="127"/>
        <end position="140"/>
    </location>
</feature>
<reference evidence="10" key="1">
    <citation type="submission" date="2025-08" db="UniProtKB">
        <authorList>
            <consortium name="RefSeq"/>
        </authorList>
    </citation>
    <scope>IDENTIFICATION</scope>
    <source>
        <tissue evidence="10">Thorax and Abdomen</tissue>
    </source>
</reference>
<dbReference type="GO" id="GO:0008061">
    <property type="term" value="F:chitin binding"/>
    <property type="evidence" value="ECO:0007669"/>
    <property type="project" value="UniProtKB-KW"/>
</dbReference>
<feature type="region of interest" description="Disordered" evidence="6">
    <location>
        <begin position="452"/>
        <end position="489"/>
    </location>
</feature>
<dbReference type="InParanoid" id="A0A6J0BV43"/>
<feature type="signal peptide" evidence="7">
    <location>
        <begin position="1"/>
        <end position="22"/>
    </location>
</feature>
<keyword evidence="3" id="KW-0677">Repeat</keyword>
<dbReference type="Pfam" id="PF01607">
    <property type="entry name" value="CBM_14"/>
    <property type="match status" value="5"/>
</dbReference>
<dbReference type="SMART" id="SM00494">
    <property type="entry name" value="ChtBD2"/>
    <property type="match status" value="5"/>
</dbReference>
<evidence type="ECO:0000256" key="4">
    <source>
        <dbReference type="ARBA" id="ARBA00023157"/>
    </source>
</evidence>
<feature type="region of interest" description="Disordered" evidence="6">
    <location>
        <begin position="117"/>
        <end position="152"/>
    </location>
</feature>
<sequence length="567" mass="60797">MRATSLLAAVLLAAVAVTSANAEDESTIWTECPDTDPVNATIHVPHESDCSLFYSCRNGERTLMQCPVSNKVGGKLHFDAVRQICVWPEESNCRISEDVNIVTTEAATEIPEVTTLAPEEPIITTEAPEDDEVSESEESESSPPTECPEDNEGEAVHIAHESDCGLFYKCNFGEKVLQQCPTGLAFNAAEQVCDWPWSAGCEVQSEADSESSGTTASNEDSNEDEESEEIDEDTSSEDSSAPPTESESDETDGSDSTTTEAEVIIPTECPENNEGDAVHIAHPSNCSLFYKCNHGEKVTHACPSGLAFNPVLQVCDWPWSAGCVAQSEEDSESSGTTESHEDSDEDDEGDETDEEESTDSSSEDSSAVSTESDSDETDGSGSATTEAEVIIPTECPENNEGDAVHIAHESNCGVFYKCNHGEKVLWSCPSGLAFNPILQVCDWPEAVGCTLEESEEVESSTSSSTEDENDDSDESSITEVPSITEEAATTEEVIIPTECPESNGSDAVHIAHPSDCNRFYLCNHGSKVEMTCAPGLEFNPVEQVCDWPANAGCVATEDTTLDESVSR</sequence>
<dbReference type="AlphaFoldDB" id="A0A6J0BV43"/>
<dbReference type="OrthoDB" id="6020543at2759"/>